<evidence type="ECO:0008006" key="4">
    <source>
        <dbReference type="Google" id="ProtNLM"/>
    </source>
</evidence>
<dbReference type="RefSeq" id="WP_165300672.1">
    <property type="nucleotide sequence ID" value="NZ_JAAKZZ010000255.1"/>
</dbReference>
<evidence type="ECO:0000256" key="1">
    <source>
        <dbReference type="SAM" id="MobiDB-lite"/>
    </source>
</evidence>
<accession>A0A6G4X0F7</accession>
<comment type="caution">
    <text evidence="2">The sequence shown here is derived from an EMBL/GenBank/DDBJ whole genome shotgun (WGS) entry which is preliminary data.</text>
</comment>
<evidence type="ECO:0000313" key="3">
    <source>
        <dbReference type="Proteomes" id="UP000477722"/>
    </source>
</evidence>
<dbReference type="SUPFAM" id="SSF140453">
    <property type="entry name" value="EsxAB dimer-like"/>
    <property type="match status" value="1"/>
</dbReference>
<feature type="region of interest" description="Disordered" evidence="1">
    <location>
        <begin position="114"/>
        <end position="138"/>
    </location>
</feature>
<dbReference type="AlphaFoldDB" id="A0A6G4X0F7"/>
<dbReference type="InterPro" id="IPR036689">
    <property type="entry name" value="ESAT-6-like_sf"/>
</dbReference>
<dbReference type="EMBL" id="JAAKZZ010000255">
    <property type="protein sequence ID" value="NGO71026.1"/>
    <property type="molecule type" value="Genomic_DNA"/>
</dbReference>
<proteinExistence type="predicted"/>
<name>A0A6G4X0F7_9ACTN</name>
<reference evidence="2 3" key="1">
    <citation type="submission" date="2020-02" db="EMBL/GenBank/DDBJ databases">
        <title>Whole-genome analyses of novel actinobacteria.</title>
        <authorList>
            <person name="Sahin N."/>
            <person name="Tatar D."/>
        </authorList>
    </citation>
    <scope>NUCLEOTIDE SEQUENCE [LARGE SCALE GENOMIC DNA]</scope>
    <source>
        <strain evidence="2 3">SB3404</strain>
    </source>
</reference>
<dbReference type="Proteomes" id="UP000477722">
    <property type="component" value="Unassembled WGS sequence"/>
</dbReference>
<dbReference type="Gene3D" id="1.10.287.1060">
    <property type="entry name" value="ESAT-6-like"/>
    <property type="match status" value="1"/>
</dbReference>
<evidence type="ECO:0000313" key="2">
    <source>
        <dbReference type="EMBL" id="NGO71026.1"/>
    </source>
</evidence>
<gene>
    <name evidence="2" type="ORF">G5C65_22220</name>
</gene>
<feature type="region of interest" description="Disordered" evidence="1">
    <location>
        <begin position="766"/>
        <end position="791"/>
    </location>
</feature>
<organism evidence="2 3">
    <name type="scientific">Streptomyces boncukensis</name>
    <dbReference type="NCBI Taxonomy" id="2711219"/>
    <lineage>
        <taxon>Bacteria</taxon>
        <taxon>Bacillati</taxon>
        <taxon>Actinomycetota</taxon>
        <taxon>Actinomycetes</taxon>
        <taxon>Kitasatosporales</taxon>
        <taxon>Streptomycetaceae</taxon>
        <taxon>Streptomyces</taxon>
    </lineage>
</organism>
<feature type="compositionally biased region" description="Basic and acidic residues" evidence="1">
    <location>
        <begin position="123"/>
        <end position="138"/>
    </location>
</feature>
<sequence length="791" mass="85744">MELTYHDVMKADFASLSETAKAWRTMGKSCKKVHDNYRDQVRKRLTGWTGEAANAFWMSSRVTLHEMNAARSQAYKVAKLLDDARGRLDAARKHVESVRDAAVKDGMKVDPYGKCTTDTGGMSDKEAGNILRDPGRADREREWTHRIVKAVKKVADADRENMLALKAAATDTDGKGADNGFNSKAIGDVDKYVVKRSADLATKLDSGKDGGGLSAGERKELQLFLRSNSDDKEFTRTFLNSIGGPEGTIKLTNALNDLAHKGDTDHRGQYLGIDRSLSTTLATATRVPEFKGANGKRLALGSPEYASRYRDWLKTDDGAWYHRWREGMRTAGVKQYGMRAVQDATLGRGKPRGYQSLVTLMERGKGFSPQLLHDVADDIRTAEKENPGIWKLSGDFTGEHESWFVNDPYDGVLGMMAREPRVAAAYLDPNSDADPTTSAVEKNDRLDYLAHRDWKMGSDFVGGQGAADGPRPFAQVTDPDAHEGFEAALKAATTGRTPEDGLGTPIPHSAANARVMAETVKVFGGDPDLIRKDGEFAGTRPLLGEITAEYSGDVQRAQFPAHKFPVHGEGAEFDNGHLLNFLGTVGRDPEAYGTISSAQQAYTAGHLQQQMNELSEASDKSDAHDVASNAVFAGARVEGILSEAKAGAIYEDEIAEVQDFNKRAIKAGENGNKLFDVAIAVMGEAPGGSTAGVPVGWLQEDLSDSFENRVKKDLPQLAQRAQDEAKYDFENSHAAAMKNAARLTGDASRHAGLDDEKLIRAVSESASKSAGLSFADGSGSERQHGNSHPQG</sequence>
<keyword evidence="3" id="KW-1185">Reference proteome</keyword>
<protein>
    <recommendedName>
        <fullName evidence="4">AG2 protein</fullName>
    </recommendedName>
</protein>